<evidence type="ECO:0000256" key="12">
    <source>
        <dbReference type="SAM" id="MobiDB-lite"/>
    </source>
</evidence>
<evidence type="ECO:0000256" key="6">
    <source>
        <dbReference type="ARBA" id="ARBA00022833"/>
    </source>
</evidence>
<evidence type="ECO:0000259" key="13">
    <source>
        <dbReference type="SMART" id="SM00829"/>
    </source>
</evidence>
<evidence type="ECO:0000256" key="9">
    <source>
        <dbReference type="ARBA" id="ARBA00024074"/>
    </source>
</evidence>
<evidence type="ECO:0000313" key="15">
    <source>
        <dbReference type="Proteomes" id="UP000760494"/>
    </source>
</evidence>
<protein>
    <recommendedName>
        <fullName evidence="9">alcohol dehydrogenase (NADP(+))</fullName>
        <ecNumber evidence="9">1.1.1.2</ecNumber>
    </recommendedName>
</protein>
<dbReference type="CDD" id="cd05283">
    <property type="entry name" value="CAD1"/>
    <property type="match status" value="1"/>
</dbReference>
<sequence>MSVPDKFQGFQSPSAEHWTDFQKNSFEPRPFGEYDVDIKVECCGVCASDRHTISGDWGGCPYPLAVGHEVVGKVLRVGDKVTLAKVGDRVGAGAQVWSCLECHQCKNDNETYCKHQIDAYGADYLDTGFKTQGGYSSHSRVHEYWVYPIPEALSSTQAAPMLCAGITVYSPLKRLGAGPGKKVGIVGIGGLGHYGVIFAKALGAEVWAISRSRAKEADARKMGADGFLATGEKDWTKGHEMSFDIIINTATSFEGFALSEYLSLLDVHGHWNSVGLPGGDGISIRNQDFITNGCYIGTSHLGSRREMLEMLQLAADKGLKSWIEEIPISKEGLQQAMEALKTSSVRYRSCMTNYEEAFGAGQSSASPSTSSSRSQTPGSRDPTALMEITRRFSRSCSKAEIASVGISPATSAVFAIYTAAQTSQSWIDVFDIKTQSGYSKTSGSRAVFSPNGSKLATIRDWTVQFTGGFDFHHSSTVFLRDYGSGKTACELKEAKGEPIAWSRDGRLIAVGEARNRIGVWDVKHGVRVGKVLSHIDAVTHAAFLPDQSLVTISRDGTLRITNTKTCKTIRRLEIDGSNNPRALAVSLDGRRIVSVWGTSVHIWIPSANDLTSYNLNAVRPCEGWPLAISPDCRYMLCRTEDGFDIMDVATGTIVYDEVTEEMVMSGAFDEDAKVLVLGRMDGVVEVRDVFDRR</sequence>
<evidence type="ECO:0000313" key="14">
    <source>
        <dbReference type="EMBL" id="VTT63922.1"/>
    </source>
</evidence>
<keyword evidence="8" id="KW-0560">Oxidoreductase</keyword>
<dbReference type="PROSITE" id="PS00059">
    <property type="entry name" value="ADH_ZINC"/>
    <property type="match status" value="1"/>
</dbReference>
<dbReference type="Gene3D" id="2.130.10.10">
    <property type="entry name" value="YVTN repeat-like/Quinoprotein amine dehydrogenase"/>
    <property type="match status" value="1"/>
</dbReference>
<dbReference type="Gene3D" id="3.40.50.720">
    <property type="entry name" value="NAD(P)-binding Rossmann-like Domain"/>
    <property type="match status" value="1"/>
</dbReference>
<dbReference type="InterPro" id="IPR013149">
    <property type="entry name" value="ADH-like_C"/>
</dbReference>
<dbReference type="SMART" id="SM00829">
    <property type="entry name" value="PKS_ER"/>
    <property type="match status" value="1"/>
</dbReference>
<dbReference type="SUPFAM" id="SSF51735">
    <property type="entry name" value="NAD(P)-binding Rossmann-fold domains"/>
    <property type="match status" value="1"/>
</dbReference>
<evidence type="ECO:0000256" key="3">
    <source>
        <dbReference type="ARBA" id="ARBA00011738"/>
    </source>
</evidence>
<dbReference type="AlphaFoldDB" id="A0A5Q3D7S7"/>
<keyword evidence="4" id="KW-0597">Phosphoprotein</keyword>
<dbReference type="InterPro" id="IPR002328">
    <property type="entry name" value="ADH_Zn_CS"/>
</dbReference>
<evidence type="ECO:0000256" key="8">
    <source>
        <dbReference type="ARBA" id="ARBA00023002"/>
    </source>
</evidence>
<dbReference type="InterPro" id="IPR011032">
    <property type="entry name" value="GroES-like_sf"/>
</dbReference>
<dbReference type="FunFam" id="3.40.50.720:FF:000158">
    <property type="entry name" value="Zinc-binding alcohol dehydrogenase"/>
    <property type="match status" value="1"/>
</dbReference>
<dbReference type="InterPro" id="IPR001680">
    <property type="entry name" value="WD40_rpt"/>
</dbReference>
<feature type="domain" description="Enoyl reductase (ER)" evidence="13">
    <location>
        <begin position="11"/>
        <end position="345"/>
    </location>
</feature>
<feature type="region of interest" description="Disordered" evidence="12">
    <location>
        <begin position="359"/>
        <end position="384"/>
    </location>
</feature>
<dbReference type="Proteomes" id="UP000760494">
    <property type="component" value="Unassembled WGS sequence"/>
</dbReference>
<keyword evidence="6 11" id="KW-0862">Zinc</keyword>
<dbReference type="GO" id="GO:0006066">
    <property type="term" value="P:alcohol metabolic process"/>
    <property type="evidence" value="ECO:0007669"/>
    <property type="project" value="UniProtKB-ARBA"/>
</dbReference>
<evidence type="ECO:0000256" key="7">
    <source>
        <dbReference type="ARBA" id="ARBA00022857"/>
    </source>
</evidence>
<dbReference type="EMBL" id="CABFJX010000112">
    <property type="protein sequence ID" value="VTT63922.1"/>
    <property type="molecule type" value="Genomic_DNA"/>
</dbReference>
<reference evidence="14" key="1">
    <citation type="submission" date="2019-05" db="EMBL/GenBank/DDBJ databases">
        <authorList>
            <person name="Piombo E."/>
        </authorList>
    </citation>
    <scope>NUCLEOTIDE SEQUENCE</scope>
    <source>
        <strain evidence="14">C2S</strain>
    </source>
</reference>
<evidence type="ECO:0000256" key="11">
    <source>
        <dbReference type="RuleBase" id="RU361277"/>
    </source>
</evidence>
<dbReference type="SUPFAM" id="SSF50129">
    <property type="entry name" value="GroES-like"/>
    <property type="match status" value="1"/>
</dbReference>
<dbReference type="EC" id="1.1.1.2" evidence="9"/>
<dbReference type="SMART" id="SM00320">
    <property type="entry name" value="WD40"/>
    <property type="match status" value="2"/>
</dbReference>
<organism evidence="14 15">
    <name type="scientific">Fusarium fujikuroi</name>
    <name type="common">Bakanae and foot rot disease fungus</name>
    <name type="synonym">Gibberella fujikuroi</name>
    <dbReference type="NCBI Taxonomy" id="5127"/>
    <lineage>
        <taxon>Eukaryota</taxon>
        <taxon>Fungi</taxon>
        <taxon>Dikarya</taxon>
        <taxon>Ascomycota</taxon>
        <taxon>Pezizomycotina</taxon>
        <taxon>Sordariomycetes</taxon>
        <taxon>Hypocreomycetidae</taxon>
        <taxon>Hypocreales</taxon>
        <taxon>Nectriaceae</taxon>
        <taxon>Fusarium</taxon>
        <taxon>Fusarium fujikuroi species complex</taxon>
    </lineage>
</organism>
<keyword evidence="5 11" id="KW-0479">Metal-binding</keyword>
<dbReference type="InterPro" id="IPR047109">
    <property type="entry name" value="CAD-like"/>
</dbReference>
<dbReference type="InterPro" id="IPR036291">
    <property type="entry name" value="NAD(P)-bd_dom_sf"/>
</dbReference>
<evidence type="ECO:0000256" key="5">
    <source>
        <dbReference type="ARBA" id="ARBA00022723"/>
    </source>
</evidence>
<dbReference type="InterPro" id="IPR015943">
    <property type="entry name" value="WD40/YVTN_repeat-like_dom_sf"/>
</dbReference>
<dbReference type="Pfam" id="PF08240">
    <property type="entry name" value="ADH_N"/>
    <property type="match status" value="1"/>
</dbReference>
<comment type="cofactor">
    <cofactor evidence="1 11">
        <name>Zn(2+)</name>
        <dbReference type="ChEBI" id="CHEBI:29105"/>
    </cofactor>
</comment>
<comment type="subunit">
    <text evidence="3">Homodimer.</text>
</comment>
<dbReference type="Pfam" id="PF00107">
    <property type="entry name" value="ADH_zinc_N"/>
    <property type="match status" value="1"/>
</dbReference>
<dbReference type="SUPFAM" id="SSF82171">
    <property type="entry name" value="DPP6 N-terminal domain-like"/>
    <property type="match status" value="1"/>
</dbReference>
<comment type="catalytic activity">
    <reaction evidence="10">
        <text>a primary alcohol + NADP(+) = an aldehyde + NADPH + H(+)</text>
        <dbReference type="Rhea" id="RHEA:15937"/>
        <dbReference type="ChEBI" id="CHEBI:15378"/>
        <dbReference type="ChEBI" id="CHEBI:15734"/>
        <dbReference type="ChEBI" id="CHEBI:17478"/>
        <dbReference type="ChEBI" id="CHEBI:57783"/>
        <dbReference type="ChEBI" id="CHEBI:58349"/>
        <dbReference type="EC" id="1.1.1.2"/>
    </reaction>
    <physiologicalReaction direction="left-to-right" evidence="10">
        <dbReference type="Rhea" id="RHEA:15938"/>
    </physiologicalReaction>
    <physiologicalReaction direction="right-to-left" evidence="10">
        <dbReference type="Rhea" id="RHEA:15939"/>
    </physiologicalReaction>
</comment>
<evidence type="ECO:0000256" key="10">
    <source>
        <dbReference type="ARBA" id="ARBA00050997"/>
    </source>
</evidence>
<name>A0A5Q3D7S7_FUSFU</name>
<proteinExistence type="inferred from homology"/>
<dbReference type="GO" id="GO:0008106">
    <property type="term" value="F:alcohol dehydrogenase (NADP+) activity"/>
    <property type="evidence" value="ECO:0007669"/>
    <property type="project" value="UniProtKB-EC"/>
</dbReference>
<evidence type="ECO:0000256" key="4">
    <source>
        <dbReference type="ARBA" id="ARBA00022553"/>
    </source>
</evidence>
<dbReference type="Gene3D" id="3.90.180.10">
    <property type="entry name" value="Medium-chain alcohol dehydrogenases, catalytic domain"/>
    <property type="match status" value="1"/>
</dbReference>
<comment type="caution">
    <text evidence="14">The sequence shown here is derived from an EMBL/GenBank/DDBJ whole genome shotgun (WGS) entry which is preliminary data.</text>
</comment>
<comment type="similarity">
    <text evidence="2 11">Belongs to the zinc-containing alcohol dehydrogenase family.</text>
</comment>
<dbReference type="InterPro" id="IPR020843">
    <property type="entry name" value="ER"/>
</dbReference>
<accession>A0A5Q3D7S7</accession>
<feature type="compositionally biased region" description="Low complexity" evidence="12">
    <location>
        <begin position="360"/>
        <end position="380"/>
    </location>
</feature>
<evidence type="ECO:0000256" key="2">
    <source>
        <dbReference type="ARBA" id="ARBA00008072"/>
    </source>
</evidence>
<gene>
    <name evidence="14" type="ORF">C2S_737</name>
</gene>
<dbReference type="PANTHER" id="PTHR42683">
    <property type="entry name" value="ALDEHYDE REDUCTASE"/>
    <property type="match status" value="1"/>
</dbReference>
<dbReference type="GO" id="GO:0008270">
    <property type="term" value="F:zinc ion binding"/>
    <property type="evidence" value="ECO:0007669"/>
    <property type="project" value="InterPro"/>
</dbReference>
<evidence type="ECO:0000256" key="1">
    <source>
        <dbReference type="ARBA" id="ARBA00001947"/>
    </source>
</evidence>
<keyword evidence="7" id="KW-0521">NADP</keyword>
<dbReference type="InterPro" id="IPR013154">
    <property type="entry name" value="ADH-like_N"/>
</dbReference>